<proteinExistence type="predicted"/>
<protein>
    <submittedName>
        <fullName evidence="1">Uncharacterized protein</fullName>
    </submittedName>
</protein>
<dbReference type="InterPro" id="IPR001310">
    <property type="entry name" value="Histidine_triad_HIT"/>
</dbReference>
<dbReference type="AlphaFoldDB" id="A0AAN7A0Z0"/>
<dbReference type="PANTHER" id="PTHR46648">
    <property type="entry name" value="HIT FAMILY PROTEIN 1"/>
    <property type="match status" value="1"/>
</dbReference>
<organism evidence="1 2">
    <name type="scientific">Chaetomidium leptoderma</name>
    <dbReference type="NCBI Taxonomy" id="669021"/>
    <lineage>
        <taxon>Eukaryota</taxon>
        <taxon>Fungi</taxon>
        <taxon>Dikarya</taxon>
        <taxon>Ascomycota</taxon>
        <taxon>Pezizomycotina</taxon>
        <taxon>Sordariomycetes</taxon>
        <taxon>Sordariomycetidae</taxon>
        <taxon>Sordariales</taxon>
        <taxon>Chaetomiaceae</taxon>
        <taxon>Chaetomidium</taxon>
    </lineage>
</organism>
<dbReference type="Proteomes" id="UP001302745">
    <property type="component" value="Unassembled WGS sequence"/>
</dbReference>
<reference evidence="1" key="1">
    <citation type="journal article" date="2023" name="Mol. Phylogenet. Evol.">
        <title>Genome-scale phylogeny and comparative genomics of the fungal order Sordariales.</title>
        <authorList>
            <person name="Hensen N."/>
            <person name="Bonometti L."/>
            <person name="Westerberg I."/>
            <person name="Brannstrom I.O."/>
            <person name="Guillou S."/>
            <person name="Cros-Aarteil S."/>
            <person name="Calhoun S."/>
            <person name="Haridas S."/>
            <person name="Kuo A."/>
            <person name="Mondo S."/>
            <person name="Pangilinan J."/>
            <person name="Riley R."/>
            <person name="LaButti K."/>
            <person name="Andreopoulos B."/>
            <person name="Lipzen A."/>
            <person name="Chen C."/>
            <person name="Yan M."/>
            <person name="Daum C."/>
            <person name="Ng V."/>
            <person name="Clum A."/>
            <person name="Steindorff A."/>
            <person name="Ohm R.A."/>
            <person name="Martin F."/>
            <person name="Silar P."/>
            <person name="Natvig D.O."/>
            <person name="Lalanne C."/>
            <person name="Gautier V."/>
            <person name="Ament-Velasquez S.L."/>
            <person name="Kruys A."/>
            <person name="Hutchinson M.I."/>
            <person name="Powell A.J."/>
            <person name="Barry K."/>
            <person name="Miller A.N."/>
            <person name="Grigoriev I.V."/>
            <person name="Debuchy R."/>
            <person name="Gladieux P."/>
            <person name="Hiltunen Thoren M."/>
            <person name="Johannesson H."/>
        </authorList>
    </citation>
    <scope>NUCLEOTIDE SEQUENCE</scope>
    <source>
        <strain evidence="1">CBS 538.74</strain>
    </source>
</reference>
<sequence>MARDLGLEQVANSHFTTTVRKAYCILTKYYKVKRCALVAEGGSSLAVLPLHGLGENWEPVTSDVTEFHEGFPGYVSSKDGPRMADDRLDDICARIQAVAKISPPFDRRFDGHQGDGNLFARIIRGELQQWRVWEDDHYAAFLTPFANTPGFTVLVLRKYLSSDIFPSTKSRFPG</sequence>
<dbReference type="EMBL" id="MU856842">
    <property type="protein sequence ID" value="KAK4158062.1"/>
    <property type="molecule type" value="Genomic_DNA"/>
</dbReference>
<accession>A0AAN7A0Z0</accession>
<dbReference type="SUPFAM" id="SSF54197">
    <property type="entry name" value="HIT-like"/>
    <property type="match status" value="1"/>
</dbReference>
<evidence type="ECO:0000313" key="1">
    <source>
        <dbReference type="EMBL" id="KAK4158062.1"/>
    </source>
</evidence>
<gene>
    <name evidence="1" type="ORF">C8A00DRAFT_28962</name>
</gene>
<comment type="caution">
    <text evidence="1">The sequence shown here is derived from an EMBL/GenBank/DDBJ whole genome shotgun (WGS) entry which is preliminary data.</text>
</comment>
<dbReference type="InterPro" id="IPR036265">
    <property type="entry name" value="HIT-like_sf"/>
</dbReference>
<reference evidence="1" key="2">
    <citation type="submission" date="2023-05" db="EMBL/GenBank/DDBJ databases">
        <authorList>
            <consortium name="Lawrence Berkeley National Laboratory"/>
            <person name="Steindorff A."/>
            <person name="Hensen N."/>
            <person name="Bonometti L."/>
            <person name="Westerberg I."/>
            <person name="Brannstrom I.O."/>
            <person name="Guillou S."/>
            <person name="Cros-Aarteil S."/>
            <person name="Calhoun S."/>
            <person name="Haridas S."/>
            <person name="Kuo A."/>
            <person name="Mondo S."/>
            <person name="Pangilinan J."/>
            <person name="Riley R."/>
            <person name="Labutti K."/>
            <person name="Andreopoulos B."/>
            <person name="Lipzen A."/>
            <person name="Chen C."/>
            <person name="Yanf M."/>
            <person name="Daum C."/>
            <person name="Ng V."/>
            <person name="Clum A."/>
            <person name="Ohm R."/>
            <person name="Martin F."/>
            <person name="Silar P."/>
            <person name="Natvig D."/>
            <person name="Lalanne C."/>
            <person name="Gautier V."/>
            <person name="Ament-Velasquez S.L."/>
            <person name="Kruys A."/>
            <person name="Hutchinson M.I."/>
            <person name="Powell A.J."/>
            <person name="Barry K."/>
            <person name="Miller A.N."/>
            <person name="Grigoriev I.V."/>
            <person name="Debuchy R."/>
            <person name="Gladieux P."/>
            <person name="Thoren M.H."/>
            <person name="Johannesson H."/>
        </authorList>
    </citation>
    <scope>NUCLEOTIDE SEQUENCE</scope>
    <source>
        <strain evidence="1">CBS 538.74</strain>
    </source>
</reference>
<dbReference type="PANTHER" id="PTHR46648:SF1">
    <property type="entry name" value="ADENOSINE 5'-MONOPHOSPHORAMIDASE HNT1"/>
    <property type="match status" value="1"/>
</dbReference>
<evidence type="ECO:0000313" key="2">
    <source>
        <dbReference type="Proteomes" id="UP001302745"/>
    </source>
</evidence>
<keyword evidence="2" id="KW-1185">Reference proteome</keyword>
<name>A0AAN7A0Z0_9PEZI</name>